<dbReference type="Proteomes" id="UP000070687">
    <property type="component" value="Unassembled WGS sequence"/>
</dbReference>
<dbReference type="InterPro" id="IPR053465">
    <property type="entry name" value="Sortase_Class_E"/>
</dbReference>
<feature type="region of interest" description="Disordered" evidence="3">
    <location>
        <begin position="59"/>
        <end position="84"/>
    </location>
</feature>
<feature type="compositionally biased region" description="Basic and acidic residues" evidence="3">
    <location>
        <begin position="59"/>
        <end position="75"/>
    </location>
</feature>
<reference evidence="5 6" key="1">
    <citation type="submission" date="2016-01" db="EMBL/GenBank/DDBJ databases">
        <authorList>
            <person name="Oliw E.H."/>
        </authorList>
    </citation>
    <scope>NUCLEOTIDE SEQUENCE [LARGE SCALE GENOMIC DNA]</scope>
    <source>
        <strain evidence="5 6">PSS_7772B</strain>
    </source>
</reference>
<evidence type="ECO:0000313" key="5">
    <source>
        <dbReference type="EMBL" id="KXA22907.1"/>
    </source>
</evidence>
<dbReference type="SUPFAM" id="SSF63817">
    <property type="entry name" value="Sortase"/>
    <property type="match status" value="1"/>
</dbReference>
<organism evidence="5 6">
    <name type="scientific">Gardnerella vaginalis</name>
    <dbReference type="NCBI Taxonomy" id="2702"/>
    <lineage>
        <taxon>Bacteria</taxon>
        <taxon>Bacillati</taxon>
        <taxon>Actinomycetota</taxon>
        <taxon>Actinomycetes</taxon>
        <taxon>Bifidobacteriales</taxon>
        <taxon>Bifidobacteriaceae</taxon>
        <taxon>Gardnerella</taxon>
    </lineage>
</organism>
<keyword evidence="4" id="KW-1133">Transmembrane helix</keyword>
<dbReference type="NCBIfam" id="TIGR01076">
    <property type="entry name" value="sortase_fam"/>
    <property type="match status" value="1"/>
</dbReference>
<keyword evidence="4" id="KW-0812">Transmembrane</keyword>
<keyword evidence="4" id="KW-0472">Membrane</keyword>
<feature type="transmembrane region" description="Helical" evidence="4">
    <location>
        <begin position="329"/>
        <end position="352"/>
    </location>
</feature>
<dbReference type="PATRIC" id="fig|2702.100.peg.126"/>
<evidence type="ECO:0000256" key="2">
    <source>
        <dbReference type="PIRSR" id="PIRSR605754-1"/>
    </source>
</evidence>
<proteinExistence type="predicted"/>
<evidence type="ECO:0000313" key="6">
    <source>
        <dbReference type="Proteomes" id="UP000070687"/>
    </source>
</evidence>
<feature type="active site" description="Proton donor/acceptor" evidence="2">
    <location>
        <position position="146"/>
    </location>
</feature>
<keyword evidence="1" id="KW-0378">Hydrolase</keyword>
<evidence type="ECO:0000256" key="1">
    <source>
        <dbReference type="ARBA" id="ARBA00022801"/>
    </source>
</evidence>
<name>A0A133P2V9_GARVA</name>
<evidence type="ECO:0000256" key="4">
    <source>
        <dbReference type="SAM" id="Phobius"/>
    </source>
</evidence>
<evidence type="ECO:0000256" key="3">
    <source>
        <dbReference type="SAM" id="MobiDB-lite"/>
    </source>
</evidence>
<protein>
    <submittedName>
        <fullName evidence="5">Sortase family protein</fullName>
    </submittedName>
</protein>
<dbReference type="CDD" id="cd05830">
    <property type="entry name" value="Sortase_E"/>
    <property type="match status" value="1"/>
</dbReference>
<dbReference type="Gene3D" id="2.40.260.10">
    <property type="entry name" value="Sortase"/>
    <property type="match status" value="1"/>
</dbReference>
<dbReference type="Pfam" id="PF04203">
    <property type="entry name" value="Sortase"/>
    <property type="match status" value="1"/>
</dbReference>
<sequence length="368" mass="41198">MQSADTQESDTKSSSSNFWWQAAGVVGEILIAFAVVCALYIAWQMWWTGAQAEHTQVEARQETSWKNPRTGDKTKIALPQIGEPPKLDKPKPEGLVARLYIPRFGNQWERNVVEGTSLDILSKRGLGHYTATQLPGEMGNFAVAGHRNGYGQPLGDVDLLKPGDAVVVRTKDYWYVYKYTSYKIVTPDHGEVIAPNPEHPNEKPTKRMLTLTTCEPKYTTATHRWISYAKFSYWAKISDGIPKELSTIDDNGKVKFINNEQQSLASHLSSLVPVMAVIVVLYVAIFAAGAIAWQWPELRAIHAGVKKKPDASIFGGILRIQPGITAIRWILSILIYLFIVSALFQWIFPWAASTVPFLQQMSNYTTTI</sequence>
<gene>
    <name evidence="5" type="ORF">HMPREF3208_00137</name>
</gene>
<dbReference type="InterPro" id="IPR005754">
    <property type="entry name" value="Sortase"/>
</dbReference>
<dbReference type="AlphaFoldDB" id="A0A133P2V9"/>
<dbReference type="RefSeq" id="WP_016637860.1">
    <property type="nucleotide sequence ID" value="NZ_KQ956830.1"/>
</dbReference>
<dbReference type="OrthoDB" id="5242879at2"/>
<accession>A0A133P2V9</accession>
<dbReference type="GO" id="GO:0016787">
    <property type="term" value="F:hydrolase activity"/>
    <property type="evidence" value="ECO:0007669"/>
    <property type="project" value="UniProtKB-KW"/>
</dbReference>
<dbReference type="NCBIfam" id="NF033747">
    <property type="entry name" value="class_E_sortase"/>
    <property type="match status" value="1"/>
</dbReference>
<comment type="caution">
    <text evidence="5">The sequence shown here is derived from an EMBL/GenBank/DDBJ whole genome shotgun (WGS) entry which is preliminary data.</text>
</comment>
<feature type="transmembrane region" description="Helical" evidence="4">
    <location>
        <begin position="271"/>
        <end position="293"/>
    </location>
</feature>
<dbReference type="InterPro" id="IPR042003">
    <property type="entry name" value="Sortase_E"/>
</dbReference>
<feature type="transmembrane region" description="Helical" evidence="4">
    <location>
        <begin position="18"/>
        <end position="43"/>
    </location>
</feature>
<dbReference type="EMBL" id="LRQB01000005">
    <property type="protein sequence ID" value="KXA22907.1"/>
    <property type="molecule type" value="Genomic_DNA"/>
</dbReference>
<feature type="active site" description="Acyl-thioester intermediate" evidence="2">
    <location>
        <position position="214"/>
    </location>
</feature>
<dbReference type="InterPro" id="IPR023365">
    <property type="entry name" value="Sortase_dom-sf"/>
</dbReference>